<dbReference type="SUPFAM" id="SSF101690">
    <property type="entry name" value="PAZ domain"/>
    <property type="match status" value="1"/>
</dbReference>
<dbReference type="InterPro" id="IPR036397">
    <property type="entry name" value="RNaseH_sf"/>
</dbReference>
<dbReference type="InterPro" id="IPR032474">
    <property type="entry name" value="Argonaute_N"/>
</dbReference>
<dbReference type="Pfam" id="PF02171">
    <property type="entry name" value="Piwi"/>
    <property type="match status" value="1"/>
</dbReference>
<evidence type="ECO:0000313" key="2">
    <source>
        <dbReference type="EMBL" id="KDQ64708.1"/>
    </source>
</evidence>
<organism evidence="2 3">
    <name type="scientific">Jaapia argillacea MUCL 33604</name>
    <dbReference type="NCBI Taxonomy" id="933084"/>
    <lineage>
        <taxon>Eukaryota</taxon>
        <taxon>Fungi</taxon>
        <taxon>Dikarya</taxon>
        <taxon>Basidiomycota</taxon>
        <taxon>Agaricomycotina</taxon>
        <taxon>Agaricomycetes</taxon>
        <taxon>Agaricomycetidae</taxon>
        <taxon>Jaapiales</taxon>
        <taxon>Jaapiaceae</taxon>
        <taxon>Jaapia</taxon>
    </lineage>
</organism>
<evidence type="ECO:0000259" key="1">
    <source>
        <dbReference type="PROSITE" id="PS50822"/>
    </source>
</evidence>
<dbReference type="SMART" id="SM01163">
    <property type="entry name" value="DUF1785"/>
    <property type="match status" value="1"/>
</dbReference>
<accession>A0A067QCB5</accession>
<dbReference type="SUPFAM" id="SSF53098">
    <property type="entry name" value="Ribonuclease H-like"/>
    <property type="match status" value="1"/>
</dbReference>
<dbReference type="Gene3D" id="2.170.260.10">
    <property type="entry name" value="paz domain"/>
    <property type="match status" value="1"/>
</dbReference>
<proteinExistence type="predicted"/>
<dbReference type="Proteomes" id="UP000027265">
    <property type="component" value="Unassembled WGS sequence"/>
</dbReference>
<dbReference type="Pfam" id="PF16486">
    <property type="entry name" value="ArgoN"/>
    <property type="match status" value="1"/>
</dbReference>
<dbReference type="Pfam" id="PF08699">
    <property type="entry name" value="ArgoL1"/>
    <property type="match status" value="1"/>
</dbReference>
<dbReference type="AlphaFoldDB" id="A0A067QCB5"/>
<gene>
    <name evidence="2" type="ORF">JAAARDRAFT_167271</name>
</gene>
<dbReference type="SMART" id="SM00950">
    <property type="entry name" value="Piwi"/>
    <property type="match status" value="1"/>
</dbReference>
<dbReference type="STRING" id="933084.A0A067QCB5"/>
<dbReference type="Gene3D" id="3.40.50.2300">
    <property type="match status" value="1"/>
</dbReference>
<dbReference type="InterPro" id="IPR045246">
    <property type="entry name" value="Piwi_ago-like"/>
</dbReference>
<dbReference type="Gene3D" id="3.30.420.10">
    <property type="entry name" value="Ribonuclease H-like superfamily/Ribonuclease H"/>
    <property type="match status" value="1"/>
</dbReference>
<name>A0A067QCB5_9AGAM</name>
<dbReference type="OrthoDB" id="10252740at2759"/>
<protein>
    <recommendedName>
        <fullName evidence="1">Piwi domain-containing protein</fullName>
    </recommendedName>
</protein>
<dbReference type="InterPro" id="IPR012337">
    <property type="entry name" value="RNaseH-like_sf"/>
</dbReference>
<dbReference type="EMBL" id="KL197709">
    <property type="protein sequence ID" value="KDQ64708.1"/>
    <property type="molecule type" value="Genomic_DNA"/>
</dbReference>
<dbReference type="InterPro" id="IPR014811">
    <property type="entry name" value="ArgoL1"/>
</dbReference>
<evidence type="ECO:0000313" key="3">
    <source>
        <dbReference type="Proteomes" id="UP000027265"/>
    </source>
</evidence>
<dbReference type="GO" id="GO:0003676">
    <property type="term" value="F:nucleic acid binding"/>
    <property type="evidence" value="ECO:0007669"/>
    <property type="project" value="InterPro"/>
</dbReference>
<dbReference type="PANTHER" id="PTHR22891">
    <property type="entry name" value="EUKARYOTIC TRANSLATION INITIATION FACTOR 2C"/>
    <property type="match status" value="1"/>
</dbReference>
<dbReference type="InterPro" id="IPR003165">
    <property type="entry name" value="Piwi"/>
</dbReference>
<feature type="domain" description="Piwi" evidence="1">
    <location>
        <begin position="508"/>
        <end position="813"/>
    </location>
</feature>
<dbReference type="HOGENOM" id="CLU_004544_4_3_1"/>
<dbReference type="PROSITE" id="PS50822">
    <property type="entry name" value="PIWI"/>
    <property type="match status" value="1"/>
</dbReference>
<dbReference type="CDD" id="cd04657">
    <property type="entry name" value="Piwi_ago-like"/>
    <property type="match status" value="1"/>
</dbReference>
<dbReference type="InterPro" id="IPR036085">
    <property type="entry name" value="PAZ_dom_sf"/>
</dbReference>
<dbReference type="InParanoid" id="A0A067QCB5"/>
<sequence length="854" mass="96505">MATPDLELKPLGRKQANKLRDFKITSNVFLLNWDDKENKVIYQYSVDIVPGMSPRGKIPKLSKKKGMELMHRLQFIDHPEVFPVKAGFDGEKILWSTQRLTFTPEDSPQQIFEMDWSDTRRENPPDGPVTKVSIKMTLAQSVNYRALRSLINVDNSKPSESQDRALTTINALNVIMRTAPSTNGVQRGRTLYNMPGNKDRVVSPFHLVRGYFQSVRPTVQRLIVNVDVTIGLMVQEGPLARICEEFLRGRPNFNNLSPQHFQQIRNFLREVRVSINIPGHQYYRKSFLAHQLIRRAGRETFEVGTTRTTVAEYFQTRYRVRIPNPDWPGIQLPGGSIFPFDICKVPPGQLYKRTPPPFVQNELVRMSATKPQERLRDVQMARQALGYDTSTSMAGAGLRVANDPSNMLGRLLEPPRLEYGDIKDFKLGKRGVWDVRDRRLAGPATVTCWGVLNCTPQNPATMARYAQDLLKTMRARGKSVPTDAVHQSCIPGQDIEKILTDFSKTCNFIVAFLPDPAPDVYIRVKRFGDVTGGTVTQCIRLSQGKRLNDQYWNNLVLKINGKLGGVNTFVVDPTLIALSGMNVMVLGADVSHPDDVSRPSVSSLVSSWDAKLSRYSGSIRLQQPRVEMIQDMEAMMTEALRNYWFRNEKKLPQVLIFYRDGLSEGEFRRVAGQEVAAIQRSLLAAYGTTKARWPKLTFIVVGKRHHIRFFPGPNPGRDVDPTGNCPSGLVVDTDVTHPLEWDFYLQSQPGLKGTSRPSHYTVVMDQSGVSPEQVQNLSYALCHSYARATRAVSIPAPVYYADLICRRSKFHFRDEVGGSDGGSVVDENGQCNLEYYKAHFDPISPAMKQLMYFL</sequence>
<keyword evidence="3" id="KW-1185">Reference proteome</keyword>
<reference evidence="3" key="1">
    <citation type="journal article" date="2014" name="Proc. Natl. Acad. Sci. U.S.A.">
        <title>Extensive sampling of basidiomycete genomes demonstrates inadequacy of the white-rot/brown-rot paradigm for wood decay fungi.</title>
        <authorList>
            <person name="Riley R."/>
            <person name="Salamov A.A."/>
            <person name="Brown D.W."/>
            <person name="Nagy L.G."/>
            <person name="Floudas D."/>
            <person name="Held B.W."/>
            <person name="Levasseur A."/>
            <person name="Lombard V."/>
            <person name="Morin E."/>
            <person name="Otillar R."/>
            <person name="Lindquist E.A."/>
            <person name="Sun H."/>
            <person name="LaButti K.M."/>
            <person name="Schmutz J."/>
            <person name="Jabbour D."/>
            <person name="Luo H."/>
            <person name="Baker S.E."/>
            <person name="Pisabarro A.G."/>
            <person name="Walton J.D."/>
            <person name="Blanchette R.A."/>
            <person name="Henrissat B."/>
            <person name="Martin F."/>
            <person name="Cullen D."/>
            <person name="Hibbett D.S."/>
            <person name="Grigoriev I.V."/>
        </authorList>
    </citation>
    <scope>NUCLEOTIDE SEQUENCE [LARGE SCALE GENOMIC DNA]</scope>
    <source>
        <strain evidence="3">MUCL 33604</strain>
    </source>
</reference>